<evidence type="ECO:0000256" key="1">
    <source>
        <dbReference type="SAM" id="MobiDB-lite"/>
    </source>
</evidence>
<sequence length="66" mass="6877">MVCLLAFCDVVGVGEGGGGAVRLWWAASRRGKTVRALCRSAQPRAAQTLRPLSSPPASPRLALSVT</sequence>
<accession>A0A5B7J098</accession>
<dbReference type="AlphaFoldDB" id="A0A5B7J098"/>
<feature type="region of interest" description="Disordered" evidence="1">
    <location>
        <begin position="46"/>
        <end position="66"/>
    </location>
</feature>
<comment type="caution">
    <text evidence="2">The sequence shown here is derived from an EMBL/GenBank/DDBJ whole genome shotgun (WGS) entry which is preliminary data.</text>
</comment>
<dbReference type="Proteomes" id="UP000324222">
    <property type="component" value="Unassembled WGS sequence"/>
</dbReference>
<organism evidence="2 3">
    <name type="scientific">Portunus trituberculatus</name>
    <name type="common">Swimming crab</name>
    <name type="synonym">Neptunus trituberculatus</name>
    <dbReference type="NCBI Taxonomy" id="210409"/>
    <lineage>
        <taxon>Eukaryota</taxon>
        <taxon>Metazoa</taxon>
        <taxon>Ecdysozoa</taxon>
        <taxon>Arthropoda</taxon>
        <taxon>Crustacea</taxon>
        <taxon>Multicrustacea</taxon>
        <taxon>Malacostraca</taxon>
        <taxon>Eumalacostraca</taxon>
        <taxon>Eucarida</taxon>
        <taxon>Decapoda</taxon>
        <taxon>Pleocyemata</taxon>
        <taxon>Brachyura</taxon>
        <taxon>Eubrachyura</taxon>
        <taxon>Portunoidea</taxon>
        <taxon>Portunidae</taxon>
        <taxon>Portuninae</taxon>
        <taxon>Portunus</taxon>
    </lineage>
</organism>
<dbReference type="EMBL" id="VSRR010087044">
    <property type="protein sequence ID" value="MPC91231.1"/>
    <property type="molecule type" value="Genomic_DNA"/>
</dbReference>
<keyword evidence="3" id="KW-1185">Reference proteome</keyword>
<reference evidence="2 3" key="1">
    <citation type="submission" date="2019-05" db="EMBL/GenBank/DDBJ databases">
        <title>Another draft genome of Portunus trituberculatus and its Hox gene families provides insights of decapod evolution.</title>
        <authorList>
            <person name="Jeong J.-H."/>
            <person name="Song I."/>
            <person name="Kim S."/>
            <person name="Choi T."/>
            <person name="Kim D."/>
            <person name="Ryu S."/>
            <person name="Kim W."/>
        </authorList>
    </citation>
    <scope>NUCLEOTIDE SEQUENCE [LARGE SCALE GENOMIC DNA]</scope>
    <source>
        <tissue evidence="2">Muscle</tissue>
    </source>
</reference>
<evidence type="ECO:0000313" key="2">
    <source>
        <dbReference type="EMBL" id="MPC91231.1"/>
    </source>
</evidence>
<protein>
    <submittedName>
        <fullName evidence="2">Uncharacterized protein</fullName>
    </submittedName>
</protein>
<name>A0A5B7J098_PORTR</name>
<gene>
    <name evidence="2" type="ORF">E2C01_086255</name>
</gene>
<proteinExistence type="predicted"/>
<evidence type="ECO:0000313" key="3">
    <source>
        <dbReference type="Proteomes" id="UP000324222"/>
    </source>
</evidence>